<dbReference type="Pfam" id="PF07696">
    <property type="entry name" value="7TMR-DISMED2"/>
    <property type="match status" value="1"/>
</dbReference>
<feature type="transmembrane region" description="Helical" evidence="1">
    <location>
        <begin position="349"/>
        <end position="371"/>
    </location>
</feature>
<feature type="transmembrane region" description="Helical" evidence="1">
    <location>
        <begin position="314"/>
        <end position="337"/>
    </location>
</feature>
<evidence type="ECO:0000259" key="2">
    <source>
        <dbReference type="PROSITE" id="PS50887"/>
    </source>
</evidence>
<feature type="transmembrane region" description="Helical" evidence="1">
    <location>
        <begin position="196"/>
        <end position="214"/>
    </location>
</feature>
<dbReference type="PROSITE" id="PS50887">
    <property type="entry name" value="GGDEF"/>
    <property type="match status" value="1"/>
</dbReference>
<reference evidence="3" key="1">
    <citation type="submission" date="2022-05" db="EMBL/GenBank/DDBJ databases">
        <title>Schlegelella sp. nov., isolated from mangrove soil.</title>
        <authorList>
            <person name="Liu Y."/>
            <person name="Ge X."/>
            <person name="Liu W."/>
        </authorList>
    </citation>
    <scope>NUCLEOTIDE SEQUENCE</scope>
    <source>
        <strain evidence="3">S2-27</strain>
    </source>
</reference>
<keyword evidence="1" id="KW-0472">Membrane</keyword>
<dbReference type="InterPro" id="IPR043128">
    <property type="entry name" value="Rev_trsase/Diguanyl_cyclase"/>
</dbReference>
<gene>
    <name evidence="3" type="ORF">M8A51_16765</name>
</gene>
<keyword evidence="1" id="KW-0812">Transmembrane</keyword>
<feature type="transmembrane region" description="Helical" evidence="1">
    <location>
        <begin position="223"/>
        <end position="244"/>
    </location>
</feature>
<feature type="transmembrane region" description="Helical" evidence="1">
    <location>
        <begin position="377"/>
        <end position="396"/>
    </location>
</feature>
<dbReference type="PANTHER" id="PTHR46663:SF4">
    <property type="entry name" value="DIGUANYLATE CYCLASE DGCT-RELATED"/>
    <property type="match status" value="1"/>
</dbReference>
<feature type="domain" description="GGDEF" evidence="2">
    <location>
        <begin position="451"/>
        <end position="584"/>
    </location>
</feature>
<protein>
    <submittedName>
        <fullName evidence="3">Sensor domain-containing diguanylate cyclase</fullName>
    </submittedName>
</protein>
<dbReference type="InterPro" id="IPR029787">
    <property type="entry name" value="Nucleotide_cyclase"/>
</dbReference>
<sequence>MPAPSQSVARWSRWLALWLLALALCVLAAPARPADALALSDAVQRVDAWPAVTLATDAARRWTLDDVLAHPDAFAAAATPPGNLGPRPAIHWLKLPLHLAAPAARTWWFAIDYPLLDRADLYLLRDGQPVVHRVMGNHRPYAQRPLPTRLHAVALELQPGVAYELLLRVDTAGAAILPMSLMTLPELMRHESDTRLWQGLAAGFGLCLFVYAVVRAAASRDPMFLWFAVAAASGTLFFFTYHGLAAQYLWPHHVWLTRNAAVLWMYGILAGGFMFTEHTLAMAKVSRVASGVMHAGAAVSLLGAVLFAGGVASYSAATVLLASIGLVPMLIGLPVAAYRAHGGDRAARWIFLGFCLYSLGVATMAALNAGLVPATRWNLHAFQAGSLLLLLCWIMVMSVRAEEVRHAADRARIEQERLTLIARTDALTGLLNRRGLHEALEPRLARAGAGRLAAVYLIDLDGFKAVNDSHGHDAGDELLRQIGQRLCALAGQDALVARLGGDEFVVASSWLADETEATALAERLQVAVAEPFTLPHGPCSVGMTLGYALAPRHGTDATTLLKRADTAMYAGKQAGRGRSRAYGGAQPMAARNA</sequence>
<dbReference type="SUPFAM" id="SSF55073">
    <property type="entry name" value="Nucleotide cyclase"/>
    <property type="match status" value="1"/>
</dbReference>
<dbReference type="Gene3D" id="2.60.40.2380">
    <property type="match status" value="1"/>
</dbReference>
<dbReference type="InterPro" id="IPR011623">
    <property type="entry name" value="7TMR_DISM_rcpt_extracell_dom1"/>
</dbReference>
<dbReference type="PANTHER" id="PTHR46663">
    <property type="entry name" value="DIGUANYLATE CYCLASE DGCT-RELATED"/>
    <property type="match status" value="1"/>
</dbReference>
<comment type="caution">
    <text evidence="3">The sequence shown here is derived from an EMBL/GenBank/DDBJ whole genome shotgun (WGS) entry which is preliminary data.</text>
</comment>
<dbReference type="SMART" id="SM00267">
    <property type="entry name" value="GGDEF"/>
    <property type="match status" value="1"/>
</dbReference>
<feature type="transmembrane region" description="Helical" evidence="1">
    <location>
        <begin position="288"/>
        <end position="308"/>
    </location>
</feature>
<keyword evidence="4" id="KW-1185">Reference proteome</keyword>
<dbReference type="NCBIfam" id="TIGR00254">
    <property type="entry name" value="GGDEF"/>
    <property type="match status" value="1"/>
</dbReference>
<dbReference type="Pfam" id="PF07695">
    <property type="entry name" value="7TMR-DISM_7TM"/>
    <property type="match status" value="1"/>
</dbReference>
<dbReference type="Pfam" id="PF00990">
    <property type="entry name" value="GGDEF"/>
    <property type="match status" value="1"/>
</dbReference>
<dbReference type="CDD" id="cd01949">
    <property type="entry name" value="GGDEF"/>
    <property type="match status" value="1"/>
</dbReference>
<evidence type="ECO:0000313" key="4">
    <source>
        <dbReference type="Proteomes" id="UP001165541"/>
    </source>
</evidence>
<proteinExistence type="predicted"/>
<keyword evidence="1" id="KW-1133">Transmembrane helix</keyword>
<feature type="transmembrane region" description="Helical" evidence="1">
    <location>
        <begin position="256"/>
        <end position="276"/>
    </location>
</feature>
<evidence type="ECO:0000313" key="3">
    <source>
        <dbReference type="EMBL" id="MCM5681181.1"/>
    </source>
</evidence>
<dbReference type="InterPro" id="IPR000160">
    <property type="entry name" value="GGDEF_dom"/>
</dbReference>
<dbReference type="Proteomes" id="UP001165541">
    <property type="component" value="Unassembled WGS sequence"/>
</dbReference>
<dbReference type="Gene3D" id="3.30.70.270">
    <property type="match status" value="1"/>
</dbReference>
<dbReference type="InterPro" id="IPR011622">
    <property type="entry name" value="7TMR_DISM_rcpt_extracell_dom2"/>
</dbReference>
<dbReference type="EMBL" id="JAMKFE010000010">
    <property type="protein sequence ID" value="MCM5681181.1"/>
    <property type="molecule type" value="Genomic_DNA"/>
</dbReference>
<dbReference type="InterPro" id="IPR052163">
    <property type="entry name" value="DGC-Regulatory_Protein"/>
</dbReference>
<accession>A0ABT0YSU1</accession>
<name>A0ABT0YSU1_9BURK</name>
<organism evidence="3 4">
    <name type="scientific">Caldimonas mangrovi</name>
    <dbReference type="NCBI Taxonomy" id="2944811"/>
    <lineage>
        <taxon>Bacteria</taxon>
        <taxon>Pseudomonadati</taxon>
        <taxon>Pseudomonadota</taxon>
        <taxon>Betaproteobacteria</taxon>
        <taxon>Burkholderiales</taxon>
        <taxon>Sphaerotilaceae</taxon>
        <taxon>Caldimonas</taxon>
    </lineage>
</organism>
<evidence type="ECO:0000256" key="1">
    <source>
        <dbReference type="SAM" id="Phobius"/>
    </source>
</evidence>